<organism evidence="1 2">
    <name type="scientific">Acyrthosiphon pisum</name>
    <name type="common">Pea aphid</name>
    <dbReference type="NCBI Taxonomy" id="7029"/>
    <lineage>
        <taxon>Eukaryota</taxon>
        <taxon>Metazoa</taxon>
        <taxon>Ecdysozoa</taxon>
        <taxon>Arthropoda</taxon>
        <taxon>Hexapoda</taxon>
        <taxon>Insecta</taxon>
        <taxon>Pterygota</taxon>
        <taxon>Neoptera</taxon>
        <taxon>Paraneoptera</taxon>
        <taxon>Hemiptera</taxon>
        <taxon>Sternorrhyncha</taxon>
        <taxon>Aphidomorpha</taxon>
        <taxon>Aphidoidea</taxon>
        <taxon>Aphididae</taxon>
        <taxon>Macrosiphini</taxon>
        <taxon>Acyrthosiphon</taxon>
    </lineage>
</organism>
<reference evidence="2" key="1">
    <citation type="submission" date="2010-06" db="EMBL/GenBank/DDBJ databases">
        <authorList>
            <person name="Jiang H."/>
            <person name="Abraham K."/>
            <person name="Ali S."/>
            <person name="Alsbrooks S.L."/>
            <person name="Anim B.N."/>
            <person name="Anosike U.S."/>
            <person name="Attaway T."/>
            <person name="Bandaranaike D.P."/>
            <person name="Battles P.K."/>
            <person name="Bell S.N."/>
            <person name="Bell A.V."/>
            <person name="Beltran B."/>
            <person name="Bickham C."/>
            <person name="Bustamante Y."/>
            <person name="Caleb T."/>
            <person name="Canada A."/>
            <person name="Cardenas V."/>
            <person name="Carter K."/>
            <person name="Chacko J."/>
            <person name="Chandrabose M.N."/>
            <person name="Chavez D."/>
            <person name="Chavez A."/>
            <person name="Chen L."/>
            <person name="Chu H.-S."/>
            <person name="Claassen K.J."/>
            <person name="Cockrell R."/>
            <person name="Collins M."/>
            <person name="Cooper J.A."/>
            <person name="Cree A."/>
            <person name="Curry S.M."/>
            <person name="Da Y."/>
            <person name="Dao M.D."/>
            <person name="Das B."/>
            <person name="Davila M.-L."/>
            <person name="Davy-Carroll L."/>
            <person name="Denson S."/>
            <person name="Dinh H."/>
            <person name="Ebong V.E."/>
            <person name="Edwards J.R."/>
            <person name="Egan A."/>
            <person name="El-Daye J."/>
            <person name="Escobedo L."/>
            <person name="Fernandez S."/>
            <person name="Fernando P.R."/>
            <person name="Flagg N."/>
            <person name="Forbes L.D."/>
            <person name="Fowler R.G."/>
            <person name="Fu Q."/>
            <person name="Gabisi R.A."/>
            <person name="Ganer J."/>
            <person name="Garbino Pronczuk A."/>
            <person name="Garcia R.M."/>
            <person name="Garner T."/>
            <person name="Garrett T.E."/>
            <person name="Gonzalez D.A."/>
            <person name="Hamid H."/>
            <person name="Hawkins E.S."/>
            <person name="Hirani K."/>
            <person name="Hogues M.E."/>
            <person name="Hollins B."/>
            <person name="Hsiao C.-H."/>
            <person name="Jabil R."/>
            <person name="James M.L."/>
            <person name="Jhangiani S.N."/>
            <person name="Johnson B."/>
            <person name="Johnson Q."/>
            <person name="Joshi V."/>
            <person name="Kalu J.B."/>
            <person name="Kam C."/>
            <person name="Kashfia A."/>
            <person name="Keebler J."/>
            <person name="Kisamo H."/>
            <person name="Kovar C.L."/>
            <person name="Lago L.A."/>
            <person name="Lai C.-Y."/>
            <person name="Laidlaw J."/>
            <person name="Lara F."/>
            <person name="Le T.-K."/>
            <person name="Lee S.L."/>
            <person name="Legall F.H."/>
            <person name="Lemon S.J."/>
            <person name="Lewis L.R."/>
            <person name="Li B."/>
            <person name="Liu Y."/>
            <person name="Liu Y.-S."/>
            <person name="Lopez J."/>
            <person name="Lozado R.J."/>
            <person name="Lu J."/>
            <person name="Madu R.C."/>
            <person name="Maheshwari M."/>
            <person name="Maheshwari R."/>
            <person name="Malloy K."/>
            <person name="Martinez E."/>
            <person name="Mathew T."/>
            <person name="Mercado I.C."/>
            <person name="Mercado C."/>
            <person name="Meyer B."/>
            <person name="Montgomery K."/>
            <person name="Morgan M.B."/>
            <person name="Munidasa M."/>
            <person name="Nazareth L.V."/>
            <person name="Nelson J."/>
            <person name="Ng B.M."/>
            <person name="Nguyen N.B."/>
            <person name="Nguyen P.Q."/>
            <person name="Nguyen T."/>
            <person name="Obregon M."/>
            <person name="Okwuonu G.O."/>
            <person name="Onwere C.G."/>
            <person name="Orozco G."/>
            <person name="Parra A."/>
            <person name="Patel S."/>
            <person name="Patil S."/>
            <person name="Perez A."/>
            <person name="Perez Y."/>
            <person name="Pham C."/>
            <person name="Primus E.L."/>
            <person name="Pu L.-L."/>
            <person name="Puazo M."/>
            <person name="Qin X."/>
            <person name="Quiroz J.B."/>
            <person name="Reese J."/>
            <person name="Richards S."/>
            <person name="Rives C.M."/>
            <person name="Robberts R."/>
            <person name="Ruiz S.J."/>
            <person name="Ruiz M.J."/>
            <person name="Santibanez J."/>
            <person name="Schneider B.W."/>
            <person name="Sisson I."/>
            <person name="Smith M."/>
            <person name="Sodergren E."/>
            <person name="Song X.-Z."/>
            <person name="Song B.B."/>
            <person name="Summersgill H."/>
            <person name="Thelus R."/>
            <person name="Thornton R.D."/>
            <person name="Trejos Z.Y."/>
            <person name="Usmani K."/>
            <person name="Vattathil S."/>
            <person name="Villasana D."/>
            <person name="Walker D.L."/>
            <person name="Wang S."/>
            <person name="Wang K."/>
            <person name="White C.S."/>
            <person name="Williams A.C."/>
            <person name="Williamson J."/>
            <person name="Wilson K."/>
            <person name="Woghiren I.O."/>
            <person name="Woodworth J.R."/>
            <person name="Worley K.C."/>
            <person name="Wright R.A."/>
            <person name="Wu W."/>
            <person name="Young L."/>
            <person name="Zhang L."/>
            <person name="Zhang J."/>
            <person name="Zhu Y."/>
            <person name="Muzny D.M."/>
            <person name="Weinstock G."/>
            <person name="Gibbs R.A."/>
        </authorList>
    </citation>
    <scope>NUCLEOTIDE SEQUENCE [LARGE SCALE GENOMIC DNA]</scope>
    <source>
        <strain evidence="2">LSR1</strain>
    </source>
</reference>
<dbReference type="Proteomes" id="UP000007819">
    <property type="component" value="Chromosome A2"/>
</dbReference>
<evidence type="ECO:0000313" key="1">
    <source>
        <dbReference type="EnsemblMetazoa" id="XP_003247060.1"/>
    </source>
</evidence>
<accession>A0A8R1W9H9</accession>
<dbReference type="EnsemblMetazoa" id="XM_003247012.4">
    <property type="protein sequence ID" value="XP_003247060.1"/>
    <property type="gene ID" value="LOC100574985"/>
</dbReference>
<proteinExistence type="predicted"/>
<reference evidence="1" key="2">
    <citation type="submission" date="2022-06" db="UniProtKB">
        <authorList>
            <consortium name="EnsemblMetazoa"/>
        </authorList>
    </citation>
    <scope>IDENTIFICATION</scope>
</reference>
<dbReference type="RefSeq" id="XP_003247060.1">
    <property type="nucleotide sequence ID" value="XM_003247012.3"/>
</dbReference>
<dbReference type="OrthoDB" id="6574330at2759"/>
<dbReference type="AlphaFoldDB" id="A0A8R1W9H9"/>
<evidence type="ECO:0000313" key="2">
    <source>
        <dbReference type="Proteomes" id="UP000007819"/>
    </source>
</evidence>
<dbReference type="GeneID" id="100574985"/>
<dbReference type="KEGG" id="api:100574985"/>
<keyword evidence="2" id="KW-1185">Reference proteome</keyword>
<protein>
    <submittedName>
        <fullName evidence="1">Uncharacterized protein</fullName>
    </submittedName>
</protein>
<sequence>MYEVVAECLFCSKLITSTSNDLIEYGTFIDHIHSQHRNIKISNADSTMFKSIWNYIDSVEGTNFVCLNCGYKGRPKVKSSRNISADNLGELGTCFPLCFMVYMKHLKRHHVKVICTCCNNVIRKINEK</sequence>
<name>A0A8R1W9H9_ACYPI</name>